<proteinExistence type="predicted"/>
<protein>
    <submittedName>
        <fullName evidence="2">Uncharacterized protein</fullName>
    </submittedName>
</protein>
<dbReference type="WBParaSite" id="nRc.2.0.1.t14087-RA">
    <property type="protein sequence ID" value="nRc.2.0.1.t14087-RA"/>
    <property type="gene ID" value="nRc.2.0.1.g14087"/>
</dbReference>
<organism evidence="1 2">
    <name type="scientific">Romanomermis culicivorax</name>
    <name type="common">Nematode worm</name>
    <dbReference type="NCBI Taxonomy" id="13658"/>
    <lineage>
        <taxon>Eukaryota</taxon>
        <taxon>Metazoa</taxon>
        <taxon>Ecdysozoa</taxon>
        <taxon>Nematoda</taxon>
        <taxon>Enoplea</taxon>
        <taxon>Dorylaimia</taxon>
        <taxon>Mermithida</taxon>
        <taxon>Mermithoidea</taxon>
        <taxon>Mermithidae</taxon>
        <taxon>Romanomermis</taxon>
    </lineage>
</organism>
<evidence type="ECO:0000313" key="2">
    <source>
        <dbReference type="WBParaSite" id="nRc.2.0.1.t14087-RA"/>
    </source>
</evidence>
<reference evidence="2" key="1">
    <citation type="submission" date="2022-11" db="UniProtKB">
        <authorList>
            <consortium name="WormBaseParasite"/>
        </authorList>
    </citation>
    <scope>IDENTIFICATION</scope>
</reference>
<evidence type="ECO:0000313" key="1">
    <source>
        <dbReference type="Proteomes" id="UP000887565"/>
    </source>
</evidence>
<dbReference type="AlphaFoldDB" id="A0A915IIT3"/>
<name>A0A915IIT3_ROMCU</name>
<sequence>MQGERAPPLQAITGVAEGIFSITRRGRRSRCSCLSPFWMACRQHRSSRCHSIRTDILERTSIQGHADERVRPATTLMVITKRAQKSAEATGEQTAPVGACGGRTSRAALLCGLSICCAGVGEN</sequence>
<dbReference type="Proteomes" id="UP000887565">
    <property type="component" value="Unplaced"/>
</dbReference>
<keyword evidence="1" id="KW-1185">Reference proteome</keyword>
<accession>A0A915IIT3</accession>